<accession>A0A382A7B7</accession>
<name>A0A382A7B7_9ZZZZ</name>
<dbReference type="AlphaFoldDB" id="A0A382A7B7"/>
<organism evidence="1">
    <name type="scientific">marine metagenome</name>
    <dbReference type="NCBI Taxonomy" id="408172"/>
    <lineage>
        <taxon>unclassified sequences</taxon>
        <taxon>metagenomes</taxon>
        <taxon>ecological metagenomes</taxon>
    </lineage>
</organism>
<dbReference type="SUPFAM" id="SSF82171">
    <property type="entry name" value="DPP6 N-terminal domain-like"/>
    <property type="match status" value="1"/>
</dbReference>
<dbReference type="InterPro" id="IPR011042">
    <property type="entry name" value="6-blade_b-propeller_TolB-like"/>
</dbReference>
<dbReference type="Gene3D" id="2.120.10.30">
    <property type="entry name" value="TolB, C-terminal domain"/>
    <property type="match status" value="2"/>
</dbReference>
<sequence>VRKYTVALAFLLVAAACSNDTDTTATAAPTPTPLGLIAFESADAVERNIFVMNADGTGVRRLTDNNHTKVQLDSGALIEQRGVRGTRVLVPEGWVPEFQDAGGSGSGSYWRNPVDSEEEVNAHTGVAMSLWYEIDGVEGSITPTVPEGSILAEIDKRTFVYGSTTEEFTYKGVWEAAPDNWGYTDISIRLRQPDEALVAAFIDFLLTPPPLFQDGLAAFSPDGSKIAFTSTRDGDPEIFVMNR</sequence>
<reference evidence="1" key="1">
    <citation type="submission" date="2018-05" db="EMBL/GenBank/DDBJ databases">
        <authorList>
            <person name="Lanie J.A."/>
            <person name="Ng W.-L."/>
            <person name="Kazmierczak K.M."/>
            <person name="Andrzejewski T.M."/>
            <person name="Davidsen T.M."/>
            <person name="Wayne K.J."/>
            <person name="Tettelin H."/>
            <person name="Glass J.I."/>
            <person name="Rusch D."/>
            <person name="Podicherti R."/>
            <person name="Tsui H.-C.T."/>
            <person name="Winkler M.E."/>
        </authorList>
    </citation>
    <scope>NUCLEOTIDE SEQUENCE</scope>
</reference>
<dbReference type="InterPro" id="IPR011659">
    <property type="entry name" value="WD40"/>
</dbReference>
<dbReference type="Pfam" id="PF07676">
    <property type="entry name" value="PD40"/>
    <property type="match status" value="1"/>
</dbReference>
<gene>
    <name evidence="1" type="ORF">METZ01_LOCUS149697</name>
</gene>
<protein>
    <recommendedName>
        <fullName evidence="2">Dipeptidylpeptidase IV N-terminal domain-containing protein</fullName>
    </recommendedName>
</protein>
<dbReference type="EMBL" id="UINC01024013">
    <property type="protein sequence ID" value="SVA96843.1"/>
    <property type="molecule type" value="Genomic_DNA"/>
</dbReference>
<feature type="non-terminal residue" evidence="1">
    <location>
        <position position="1"/>
    </location>
</feature>
<proteinExistence type="predicted"/>
<evidence type="ECO:0008006" key="2">
    <source>
        <dbReference type="Google" id="ProtNLM"/>
    </source>
</evidence>
<feature type="non-terminal residue" evidence="1">
    <location>
        <position position="243"/>
    </location>
</feature>
<evidence type="ECO:0000313" key="1">
    <source>
        <dbReference type="EMBL" id="SVA96843.1"/>
    </source>
</evidence>